<sequence>MPKIYFLFAFFAYCVHASPSLIDSLKGEIMEMNAKIQAIRTDTVNSIGKEYGNGVEPKDTVDGKASDQLANLANVEVVVEQLHQFVVGLSTQKRASSFLTDDCANLMHLKANLLKVSGAQPRAAAANELQILKENLATKIDRAIRLWHKNGGGKEVKGGQNSTQIVQMKVNIELCKLMEEANLDTTIEYEQLVERCAKFETEAQARKRHEEGGGDGGEEDRRSRFEQWLKDNAQLMKSAVDRLFPRIDDGKHCKRPDPEQRHEEGGGGEEDRQSRFEQWLRDNAQLMKSAVDRLFPRIDDGPQNQQKRRRRRKRGAAGEEEEVRCRFDWNAWLQCIGLIVLIIIFILLIILLIAVIFGSDSDSNRRHHHHGGDIIIFNTGTSTSSSSSYGGGYRSYNRRSSDRPSLDFWNSCSVVWYDVWN</sequence>
<keyword evidence="4" id="KW-1185">Reference proteome</keyword>
<evidence type="ECO:0000256" key="3">
    <source>
        <dbReference type="SAM" id="SignalP"/>
    </source>
</evidence>
<reference evidence="4" key="2">
    <citation type="submission" date="2014-05" db="EMBL/GenBank/DDBJ databases">
        <title>The genome and life-stage specific transcriptomes of Globodera pallida elucidate key aspects of plant parasitism by a cyst nematode.</title>
        <authorList>
            <person name="Cotton J.A."/>
            <person name="Lilley C.J."/>
            <person name="Jones L.M."/>
            <person name="Kikuchi T."/>
            <person name="Reid A.J."/>
            <person name="Thorpe P."/>
            <person name="Tsai I.J."/>
            <person name="Beasley H."/>
            <person name="Blok V."/>
            <person name="Cock P.J.A."/>
            <person name="Van den Akker S.E."/>
            <person name="Holroyd N."/>
            <person name="Hunt M."/>
            <person name="Mantelin S."/>
            <person name="Naghra H."/>
            <person name="Pain A."/>
            <person name="Palomares-Rius J.E."/>
            <person name="Zarowiecki M."/>
            <person name="Berriman M."/>
            <person name="Jones J.T."/>
            <person name="Urwin P.E."/>
        </authorList>
    </citation>
    <scope>NUCLEOTIDE SEQUENCE [LARGE SCALE GENOMIC DNA]</scope>
    <source>
        <strain evidence="4">Lindley</strain>
    </source>
</reference>
<dbReference type="WBParaSite" id="GPLIN_000642300">
    <property type="protein sequence ID" value="GPLIN_000642300"/>
    <property type="gene ID" value="GPLIN_000642300"/>
</dbReference>
<reference evidence="5" key="3">
    <citation type="submission" date="2016-06" db="UniProtKB">
        <authorList>
            <consortium name="WormBaseParasite"/>
        </authorList>
    </citation>
    <scope>IDENTIFICATION</scope>
</reference>
<reference evidence="4" key="1">
    <citation type="submission" date="2013-12" db="EMBL/GenBank/DDBJ databases">
        <authorList>
            <person name="Aslett M."/>
        </authorList>
    </citation>
    <scope>NUCLEOTIDE SEQUENCE [LARGE SCALE GENOMIC DNA]</scope>
    <source>
        <strain evidence="4">Lindley</strain>
    </source>
</reference>
<accession>A0A183C0N0</accession>
<dbReference type="Proteomes" id="UP000050741">
    <property type="component" value="Unassembled WGS sequence"/>
</dbReference>
<keyword evidence="2" id="KW-0472">Membrane</keyword>
<feature type="signal peptide" evidence="3">
    <location>
        <begin position="1"/>
        <end position="17"/>
    </location>
</feature>
<keyword evidence="3" id="KW-0732">Signal</keyword>
<feature type="region of interest" description="Disordered" evidence="1">
    <location>
        <begin position="247"/>
        <end position="274"/>
    </location>
</feature>
<name>A0A183C0N0_GLOPA</name>
<feature type="transmembrane region" description="Helical" evidence="2">
    <location>
        <begin position="331"/>
        <end position="357"/>
    </location>
</feature>
<protein>
    <submittedName>
        <fullName evidence="5">Uncharacterized protein</fullName>
    </submittedName>
</protein>
<feature type="chain" id="PRO_5008146918" evidence="3">
    <location>
        <begin position="18"/>
        <end position="421"/>
    </location>
</feature>
<feature type="compositionally biased region" description="Basic residues" evidence="1">
    <location>
        <begin position="306"/>
        <end position="315"/>
    </location>
</feature>
<evidence type="ECO:0000256" key="1">
    <source>
        <dbReference type="SAM" id="MobiDB-lite"/>
    </source>
</evidence>
<evidence type="ECO:0000256" key="2">
    <source>
        <dbReference type="SAM" id="Phobius"/>
    </source>
</evidence>
<organism evidence="4 5">
    <name type="scientific">Globodera pallida</name>
    <name type="common">Potato cyst nematode worm</name>
    <name type="synonym">Heterodera pallida</name>
    <dbReference type="NCBI Taxonomy" id="36090"/>
    <lineage>
        <taxon>Eukaryota</taxon>
        <taxon>Metazoa</taxon>
        <taxon>Ecdysozoa</taxon>
        <taxon>Nematoda</taxon>
        <taxon>Chromadorea</taxon>
        <taxon>Rhabditida</taxon>
        <taxon>Tylenchina</taxon>
        <taxon>Tylenchomorpha</taxon>
        <taxon>Tylenchoidea</taxon>
        <taxon>Heteroderidae</taxon>
        <taxon>Heteroderinae</taxon>
        <taxon>Globodera</taxon>
    </lineage>
</organism>
<feature type="region of interest" description="Disordered" evidence="1">
    <location>
        <begin position="294"/>
        <end position="315"/>
    </location>
</feature>
<proteinExistence type="predicted"/>
<keyword evidence="2" id="KW-1133">Transmembrane helix</keyword>
<dbReference type="AlphaFoldDB" id="A0A183C0N0"/>
<evidence type="ECO:0000313" key="5">
    <source>
        <dbReference type="WBParaSite" id="GPLIN_000642300"/>
    </source>
</evidence>
<keyword evidence="2" id="KW-0812">Transmembrane</keyword>
<evidence type="ECO:0000313" key="4">
    <source>
        <dbReference type="Proteomes" id="UP000050741"/>
    </source>
</evidence>